<dbReference type="GO" id="GO:0004792">
    <property type="term" value="F:thiosulfate-cyanide sulfurtransferase activity"/>
    <property type="evidence" value="ECO:0007669"/>
    <property type="project" value="EnsemblFungi"/>
</dbReference>
<protein>
    <recommendedName>
        <fullName evidence="3">Sulfurtransferase</fullName>
    </recommendedName>
</protein>
<evidence type="ECO:0000256" key="3">
    <source>
        <dbReference type="RuleBase" id="RU000507"/>
    </source>
</evidence>
<evidence type="ECO:0000259" key="4">
    <source>
        <dbReference type="PROSITE" id="PS50206"/>
    </source>
</evidence>
<keyword evidence="2" id="KW-0677">Repeat</keyword>
<dbReference type="Proteomes" id="UP000005627">
    <property type="component" value="Chromosome 1"/>
</dbReference>
<dbReference type="GO" id="GO:0005739">
    <property type="term" value="C:mitochondrion"/>
    <property type="evidence" value="ECO:0007669"/>
    <property type="project" value="TreeGrafter"/>
</dbReference>
<sequence>MALYKLITPKAFVELLHKETARRVIPVDSTWYLPNLKRDGKQEFLDRERIANAVYFDIDEVNDSQSPYPHMAPDLATFNRSMSQLGIRKDDILVVYDTIGNFSAPRCAWTLTTFGHKPVYLLNNYVLYKQQGYPVDTSKKTSYTPYEATSYVSDVDLRPEEVVTYEEMLNLVKKGELSKNYNVYDARALPRFEGKAPEPRPNLPSGHIPGTQPLPFPDVLDSNSKAFPQDSSEMKLKLDEAFKNLKDTFDPTKPTIALCGTGVSGCIIKKALEHSGIRNVRLYDGSWTEWAMRSDPALLAKNRD</sequence>
<dbReference type="SUPFAM" id="SSF52821">
    <property type="entry name" value="Rhodanese/Cell cycle control phosphatase"/>
    <property type="match status" value="2"/>
</dbReference>
<dbReference type="GeneID" id="11502798"/>
<reference evidence="5 6" key="1">
    <citation type="journal article" date="2011" name="Proc. Natl. Acad. Sci. U.S.A.">
        <title>Evolutionary erosion of yeast sex chromosomes by mating-type switching accidents.</title>
        <authorList>
            <person name="Gordon J.L."/>
            <person name="Armisen D."/>
            <person name="Proux-Wera E."/>
            <person name="Oheigeartaigh S.S."/>
            <person name="Byrne K.P."/>
            <person name="Wolfe K.H."/>
        </authorList>
    </citation>
    <scope>NUCLEOTIDE SEQUENCE [LARGE SCALE GENOMIC DNA]</scope>
    <source>
        <strain evidence="6">ATCC 10662 / CBS 1146 / NBRC 0425 / NCYC 2629 / NRRL Y-866</strain>
    </source>
</reference>
<dbReference type="AlphaFoldDB" id="G8ZMX4"/>
<feature type="domain" description="Rhodanese" evidence="4">
    <location>
        <begin position="38"/>
        <end position="137"/>
    </location>
</feature>
<gene>
    <name evidence="5" type="primary">TDEL0A06360</name>
    <name evidence="5" type="ORF">TDEL_0A06360</name>
</gene>
<dbReference type="FunFam" id="3.40.250.10:FF:000070">
    <property type="entry name" value="Sulfurtransferase"/>
    <property type="match status" value="1"/>
</dbReference>
<dbReference type="CDD" id="cd01449">
    <property type="entry name" value="TST_Repeat_2"/>
    <property type="match status" value="1"/>
</dbReference>
<keyword evidence="1 3" id="KW-0808">Transferase</keyword>
<name>G8ZMX4_TORDE</name>
<dbReference type="InParanoid" id="G8ZMX4"/>
<dbReference type="KEGG" id="tdl:TDEL_0A06360"/>
<dbReference type="PROSITE" id="PS00683">
    <property type="entry name" value="RHODANESE_2"/>
    <property type="match status" value="1"/>
</dbReference>
<organism evidence="5 6">
    <name type="scientific">Torulaspora delbrueckii</name>
    <name type="common">Yeast</name>
    <name type="synonym">Candida colliculosa</name>
    <dbReference type="NCBI Taxonomy" id="4950"/>
    <lineage>
        <taxon>Eukaryota</taxon>
        <taxon>Fungi</taxon>
        <taxon>Dikarya</taxon>
        <taxon>Ascomycota</taxon>
        <taxon>Saccharomycotina</taxon>
        <taxon>Saccharomycetes</taxon>
        <taxon>Saccharomycetales</taxon>
        <taxon>Saccharomycetaceae</taxon>
        <taxon>Torulaspora</taxon>
    </lineage>
</organism>
<evidence type="ECO:0000313" key="5">
    <source>
        <dbReference type="EMBL" id="CCE89968.1"/>
    </source>
</evidence>
<feature type="domain" description="Rhodanese" evidence="4">
    <location>
        <begin position="177"/>
        <end position="299"/>
    </location>
</feature>
<dbReference type="OrthoDB" id="270167at2759"/>
<dbReference type="eggNOG" id="KOG1529">
    <property type="taxonomic scope" value="Eukaryota"/>
</dbReference>
<dbReference type="CDD" id="cd01448">
    <property type="entry name" value="TST_Repeat_1"/>
    <property type="match status" value="1"/>
</dbReference>
<accession>G8ZMX4</accession>
<dbReference type="HOGENOM" id="CLU_031618_3_1_1"/>
<dbReference type="SMART" id="SM00450">
    <property type="entry name" value="RHOD"/>
    <property type="match status" value="2"/>
</dbReference>
<dbReference type="InterPro" id="IPR045078">
    <property type="entry name" value="TST/MPST-like"/>
</dbReference>
<dbReference type="InterPro" id="IPR036873">
    <property type="entry name" value="Rhodanese-like_dom_sf"/>
</dbReference>
<dbReference type="STRING" id="1076872.G8ZMX4"/>
<dbReference type="Pfam" id="PF00581">
    <property type="entry name" value="Rhodanese"/>
    <property type="match status" value="1"/>
</dbReference>
<dbReference type="GO" id="GO:0002143">
    <property type="term" value="P:tRNA wobble position uridine thiolation"/>
    <property type="evidence" value="ECO:0007669"/>
    <property type="project" value="EnsemblFungi"/>
</dbReference>
<dbReference type="InterPro" id="IPR001307">
    <property type="entry name" value="Thiosulphate_STrfase_CS"/>
</dbReference>
<dbReference type="Gene3D" id="3.40.250.10">
    <property type="entry name" value="Rhodanese-like domain"/>
    <property type="match status" value="2"/>
</dbReference>
<dbReference type="InterPro" id="IPR001763">
    <property type="entry name" value="Rhodanese-like_dom"/>
</dbReference>
<dbReference type="RefSeq" id="XP_003679179.1">
    <property type="nucleotide sequence ID" value="XM_003679131.1"/>
</dbReference>
<proteinExistence type="predicted"/>
<dbReference type="FunFam" id="3.40.250.10:FF:000069">
    <property type="entry name" value="Sulfurtransferase"/>
    <property type="match status" value="1"/>
</dbReference>
<dbReference type="EMBL" id="HE616742">
    <property type="protein sequence ID" value="CCE89968.1"/>
    <property type="molecule type" value="Genomic_DNA"/>
</dbReference>
<dbReference type="FunCoup" id="G8ZMX4">
    <property type="interactions" value="482"/>
</dbReference>
<evidence type="ECO:0000256" key="2">
    <source>
        <dbReference type="ARBA" id="ARBA00022737"/>
    </source>
</evidence>
<evidence type="ECO:0000256" key="1">
    <source>
        <dbReference type="ARBA" id="ARBA00022679"/>
    </source>
</evidence>
<keyword evidence="6" id="KW-1185">Reference proteome</keyword>
<dbReference type="PANTHER" id="PTHR11364">
    <property type="entry name" value="THIOSULFATE SULFERTANSFERASE"/>
    <property type="match status" value="1"/>
</dbReference>
<dbReference type="PROSITE" id="PS50206">
    <property type="entry name" value="RHODANESE_3"/>
    <property type="match status" value="2"/>
</dbReference>
<evidence type="ECO:0000313" key="6">
    <source>
        <dbReference type="Proteomes" id="UP000005627"/>
    </source>
</evidence>
<dbReference type="PANTHER" id="PTHR11364:SF27">
    <property type="entry name" value="SULFURTRANSFERASE"/>
    <property type="match status" value="1"/>
</dbReference>